<evidence type="ECO:0000256" key="10">
    <source>
        <dbReference type="ARBA" id="ARBA00022695"/>
    </source>
</evidence>
<evidence type="ECO:0000256" key="4">
    <source>
        <dbReference type="ARBA" id="ARBA00005189"/>
    </source>
</evidence>
<dbReference type="Pfam" id="PF09139">
    <property type="entry name" value="Tam41_Mmp37"/>
    <property type="match status" value="1"/>
</dbReference>
<evidence type="ECO:0000256" key="1">
    <source>
        <dbReference type="ARBA" id="ARBA00001946"/>
    </source>
</evidence>
<evidence type="ECO:0000256" key="15">
    <source>
        <dbReference type="ARBA" id="ARBA00023136"/>
    </source>
</evidence>
<reference evidence="19 20" key="1">
    <citation type="submission" date="2019-04" db="EMBL/GenBank/DDBJ databases">
        <title>Friends and foes A comparative genomics studyof 23 Aspergillus species from section Flavi.</title>
        <authorList>
            <consortium name="DOE Joint Genome Institute"/>
            <person name="Kjaerbolling I."/>
            <person name="Vesth T."/>
            <person name="Frisvad J.C."/>
            <person name="Nybo J.L."/>
            <person name="Theobald S."/>
            <person name="Kildgaard S."/>
            <person name="Isbrandt T."/>
            <person name="Kuo A."/>
            <person name="Sato A."/>
            <person name="Lyhne E.K."/>
            <person name="Kogle M.E."/>
            <person name="Wiebenga A."/>
            <person name="Kun R.S."/>
            <person name="Lubbers R.J."/>
            <person name="Makela M.R."/>
            <person name="Barry K."/>
            <person name="Chovatia M."/>
            <person name="Clum A."/>
            <person name="Daum C."/>
            <person name="Haridas S."/>
            <person name="He G."/>
            <person name="LaButti K."/>
            <person name="Lipzen A."/>
            <person name="Mondo S."/>
            <person name="Riley R."/>
            <person name="Salamov A."/>
            <person name="Simmons B.A."/>
            <person name="Magnuson J.K."/>
            <person name="Henrissat B."/>
            <person name="Mortensen U.H."/>
            <person name="Larsen T.O."/>
            <person name="Devries R.P."/>
            <person name="Grigoriev I.V."/>
            <person name="Machida M."/>
            <person name="Baker S.E."/>
            <person name="Andersen M.R."/>
        </authorList>
    </citation>
    <scope>NUCLEOTIDE SEQUENCE [LARGE SCALE GENOMIC DNA]</scope>
    <source>
        <strain evidence="19 20">CBS 763.97</strain>
    </source>
</reference>
<comment type="pathway">
    <text evidence="3">Phospholipid metabolism; CDP-diacylglycerol biosynthesis; CDP-diacylglycerol from sn-glycerol 3-phosphate: step 3/3.</text>
</comment>
<evidence type="ECO:0000256" key="5">
    <source>
        <dbReference type="ARBA" id="ARBA00005458"/>
    </source>
</evidence>
<keyword evidence="16" id="KW-0594">Phospholipid biosynthesis</keyword>
<organism evidence="19 20">
    <name type="scientific">Aspergillus caelatus</name>
    <dbReference type="NCBI Taxonomy" id="61420"/>
    <lineage>
        <taxon>Eukaryota</taxon>
        <taxon>Fungi</taxon>
        <taxon>Dikarya</taxon>
        <taxon>Ascomycota</taxon>
        <taxon>Pezizomycotina</taxon>
        <taxon>Eurotiomycetes</taxon>
        <taxon>Eurotiomycetidae</taxon>
        <taxon>Eurotiales</taxon>
        <taxon>Aspergillaceae</taxon>
        <taxon>Aspergillus</taxon>
        <taxon>Aspergillus subgen. Circumdati</taxon>
    </lineage>
</organism>
<name>A0A5N6ZQY9_9EURO</name>
<accession>A0A5N6ZQY9</accession>
<evidence type="ECO:0000256" key="2">
    <source>
        <dbReference type="ARBA" id="ARBA00004443"/>
    </source>
</evidence>
<comment type="subcellular location">
    <subcellularLocation>
        <location evidence="2">Mitochondrion inner membrane</location>
        <topology evidence="2">Peripheral membrane protein</topology>
        <orientation evidence="2">Matrix side</orientation>
    </subcellularLocation>
</comment>
<evidence type="ECO:0000256" key="17">
    <source>
        <dbReference type="ARBA" id="ARBA00023264"/>
    </source>
</evidence>
<comment type="cofactor">
    <cofactor evidence="1">
        <name>Mg(2+)</name>
        <dbReference type="ChEBI" id="CHEBI:18420"/>
    </cofactor>
</comment>
<protein>
    <recommendedName>
        <fullName evidence="7">Phosphatidate cytidylyltransferase, mitochondrial</fullName>
        <ecNumber evidence="6">2.7.7.41</ecNumber>
    </recommendedName>
    <alternativeName>
        <fullName evidence="18">CDP-diacylglycerol synthase</fullName>
    </alternativeName>
</protein>
<keyword evidence="12" id="KW-0460">Magnesium</keyword>
<evidence type="ECO:0000256" key="12">
    <source>
        <dbReference type="ARBA" id="ARBA00022842"/>
    </source>
</evidence>
<proteinExistence type="inferred from homology"/>
<keyword evidence="10" id="KW-0548">Nucleotidyltransferase</keyword>
<keyword evidence="11" id="KW-0999">Mitochondrion inner membrane</keyword>
<keyword evidence="20" id="KW-1185">Reference proteome</keyword>
<evidence type="ECO:0000256" key="7">
    <source>
        <dbReference type="ARBA" id="ARBA00018337"/>
    </source>
</evidence>
<dbReference type="AlphaFoldDB" id="A0A5N6ZQY9"/>
<evidence type="ECO:0000256" key="14">
    <source>
        <dbReference type="ARBA" id="ARBA00023128"/>
    </source>
</evidence>
<dbReference type="RefSeq" id="XP_031922370.1">
    <property type="nucleotide sequence ID" value="XM_032068763.1"/>
</dbReference>
<dbReference type="GO" id="GO:0032049">
    <property type="term" value="P:cardiolipin biosynthetic process"/>
    <property type="evidence" value="ECO:0007669"/>
    <property type="project" value="InterPro"/>
</dbReference>
<keyword evidence="13" id="KW-0443">Lipid metabolism</keyword>
<evidence type="ECO:0000256" key="13">
    <source>
        <dbReference type="ARBA" id="ARBA00023098"/>
    </source>
</evidence>
<evidence type="ECO:0000313" key="20">
    <source>
        <dbReference type="Proteomes" id="UP000326268"/>
    </source>
</evidence>
<keyword evidence="14" id="KW-0496">Mitochondrion</keyword>
<evidence type="ECO:0000256" key="18">
    <source>
        <dbReference type="ARBA" id="ARBA00029893"/>
    </source>
</evidence>
<dbReference type="OrthoDB" id="4492087at2759"/>
<dbReference type="GO" id="GO:0016024">
    <property type="term" value="P:CDP-diacylglycerol biosynthetic process"/>
    <property type="evidence" value="ECO:0007669"/>
    <property type="project" value="UniProtKB-UniPathway"/>
</dbReference>
<dbReference type="PANTHER" id="PTHR13619">
    <property type="entry name" value="PHOSPHATIDATE CYTIDYLYLTRANSFERASE, MITOCHONDRIAL"/>
    <property type="match status" value="1"/>
</dbReference>
<evidence type="ECO:0000256" key="9">
    <source>
        <dbReference type="ARBA" id="ARBA00022679"/>
    </source>
</evidence>
<comment type="pathway">
    <text evidence="4">Lipid metabolism.</text>
</comment>
<dbReference type="GeneID" id="43653209"/>
<gene>
    <name evidence="19" type="ORF">BDV27DRAFT_136417</name>
</gene>
<comment type="similarity">
    <text evidence="5">Belongs to the TAM41 family.</text>
</comment>
<evidence type="ECO:0000256" key="6">
    <source>
        <dbReference type="ARBA" id="ARBA00012487"/>
    </source>
</evidence>
<dbReference type="GO" id="GO:0005743">
    <property type="term" value="C:mitochondrial inner membrane"/>
    <property type="evidence" value="ECO:0007669"/>
    <property type="project" value="UniProtKB-SubCell"/>
</dbReference>
<dbReference type="InterPro" id="IPR015222">
    <property type="entry name" value="Tam41"/>
</dbReference>
<evidence type="ECO:0000256" key="8">
    <source>
        <dbReference type="ARBA" id="ARBA00022516"/>
    </source>
</evidence>
<evidence type="ECO:0000256" key="11">
    <source>
        <dbReference type="ARBA" id="ARBA00022792"/>
    </source>
</evidence>
<keyword evidence="17" id="KW-1208">Phospholipid metabolism</keyword>
<dbReference type="EMBL" id="ML737835">
    <property type="protein sequence ID" value="KAE8359289.1"/>
    <property type="molecule type" value="Genomic_DNA"/>
</dbReference>
<keyword evidence="15" id="KW-0472">Membrane</keyword>
<sequence>MVDFILGISDAHTWHTIGLQQHLPHYLALICSLGPHAISKYQKNFDAGVYFYPFITINGTLIKYGAVLKHTLSYRPDTETRHSFTR</sequence>
<keyword evidence="8" id="KW-0444">Lipid biosynthesis</keyword>
<evidence type="ECO:0000256" key="16">
    <source>
        <dbReference type="ARBA" id="ARBA00023209"/>
    </source>
</evidence>
<evidence type="ECO:0000313" key="19">
    <source>
        <dbReference type="EMBL" id="KAE8359289.1"/>
    </source>
</evidence>
<dbReference type="Proteomes" id="UP000326268">
    <property type="component" value="Unassembled WGS sequence"/>
</dbReference>
<dbReference type="UniPathway" id="UPA00557">
    <property type="reaction ID" value="UER00614"/>
</dbReference>
<dbReference type="GO" id="GO:0004605">
    <property type="term" value="F:phosphatidate cytidylyltransferase activity"/>
    <property type="evidence" value="ECO:0007669"/>
    <property type="project" value="UniProtKB-EC"/>
</dbReference>
<keyword evidence="9" id="KW-0808">Transferase</keyword>
<evidence type="ECO:0000256" key="3">
    <source>
        <dbReference type="ARBA" id="ARBA00005119"/>
    </source>
</evidence>
<dbReference type="EC" id="2.7.7.41" evidence="6"/>
<dbReference type="PANTHER" id="PTHR13619:SF0">
    <property type="entry name" value="PHOSPHATIDATE CYTIDYLYLTRANSFERASE, MITOCHONDRIAL"/>
    <property type="match status" value="1"/>
</dbReference>